<evidence type="ECO:0000256" key="4">
    <source>
        <dbReference type="ARBA" id="ARBA00023242"/>
    </source>
</evidence>
<organism evidence="8 9">
    <name type="scientific">Arxiozyma heterogenica</name>
    <dbReference type="NCBI Taxonomy" id="278026"/>
    <lineage>
        <taxon>Eukaryota</taxon>
        <taxon>Fungi</taxon>
        <taxon>Dikarya</taxon>
        <taxon>Ascomycota</taxon>
        <taxon>Saccharomycotina</taxon>
        <taxon>Saccharomycetes</taxon>
        <taxon>Saccharomycetales</taxon>
        <taxon>Saccharomycetaceae</taxon>
        <taxon>Arxiozyma</taxon>
    </lineage>
</organism>
<evidence type="ECO:0000256" key="1">
    <source>
        <dbReference type="ARBA" id="ARBA00004123"/>
    </source>
</evidence>
<sequence>MDYMNLGIKSRKTGISVKDDIDKDEFDMENMDDFFKDSVYAKSTPSSTGKRSSILSPSARNYRRLSTTRSNNNSSNGKHKNKFAYLSSPHIMSPSINRTPINRTNTLFNTSILQSIQEEQKDRLTNRNHLYLNARKKQKLNDFKDDSSFRLSNYKTTYNLDITPSITTINITNDNPIKSYNDFPNTPLISPQDIPDNYDTVDVSTQQQLNQTRRHVQNNNKKNNVSWLDYNSNPYIEINDDRTEERKEKKEDASVSLPDLTNNDELTLDNTSLATSNDAILESEISSSESNISSDDEDQNNNNVQTELEYNNTFDVDIDATYIPSSPTGTNNFHETNIDQESSNTTTLRKSNRIKIPTLDYWRNEKIVYKRKNDNPSLDIVKIITYDDNNRPINSPHDSNTNETNYLDDTTEFELDENTTPDMSKGQYSREKNMKLRRGMVKDTRNGSWLRDGELNANIFTSKQLNNTTNETVAYGPGIYQMEKVKQNDTEKYSLAVTFDKHKDLFASGMLKIPINGKRNMTSSQNAFITFYMIRGILEVTLNKQRFIVTSGCTFQIPAFNKYSFNNKGGNEVQMFFVQVIVSEDFDQLPQNKNLKYNSSSSTRSIRQSSSLSISSSVEP</sequence>
<evidence type="ECO:0000256" key="2">
    <source>
        <dbReference type="ARBA" id="ARBA00010291"/>
    </source>
</evidence>
<keyword evidence="4" id="KW-0539">Nucleus</keyword>
<keyword evidence="9" id="KW-1185">Reference proteome</keyword>
<dbReference type="GO" id="GO:0005634">
    <property type="term" value="C:nucleus"/>
    <property type="evidence" value="ECO:0007669"/>
    <property type="project" value="UniProtKB-SubCell"/>
</dbReference>
<feature type="compositionally biased region" description="Low complexity" evidence="5">
    <location>
        <begin position="64"/>
        <end position="76"/>
    </location>
</feature>
<comment type="similarity">
    <text evidence="2">Belongs to the CENP-C/MIF2 family.</text>
</comment>
<feature type="compositionally biased region" description="Polar residues" evidence="5">
    <location>
        <begin position="259"/>
        <end position="271"/>
    </location>
</feature>
<dbReference type="InterPro" id="IPR028386">
    <property type="entry name" value="CENP-C/Mif2/cnp3"/>
</dbReference>
<comment type="caution">
    <text evidence="8">The sequence shown here is derived from an EMBL/GenBank/DDBJ whole genome shotgun (WGS) entry which is preliminary data.</text>
</comment>
<dbReference type="GO" id="GO:0051315">
    <property type="term" value="P:attachment of mitotic spindle microtubules to kinetochore"/>
    <property type="evidence" value="ECO:0007669"/>
    <property type="project" value="TreeGrafter"/>
</dbReference>
<reference evidence="9" key="1">
    <citation type="submission" date="2023-07" db="EMBL/GenBank/DDBJ databases">
        <title>A draft genome of Kazachstania heterogenica Y-27499.</title>
        <authorList>
            <person name="Donic C."/>
            <person name="Kralova J.S."/>
            <person name="Fidel L."/>
            <person name="Ben-Dor S."/>
            <person name="Jung S."/>
        </authorList>
    </citation>
    <scope>NUCLEOTIDE SEQUENCE [LARGE SCALE GENOMIC DNA]</scope>
    <source>
        <strain evidence="9">Y27499</strain>
    </source>
</reference>
<evidence type="ECO:0000259" key="7">
    <source>
        <dbReference type="Pfam" id="PF15624"/>
    </source>
</evidence>
<feature type="domain" description="Mif2/CENP-C cupin" evidence="6">
    <location>
        <begin position="495"/>
        <end position="579"/>
    </location>
</feature>
<evidence type="ECO:0000313" key="9">
    <source>
        <dbReference type="Proteomes" id="UP001306508"/>
    </source>
</evidence>
<dbReference type="InterPro" id="IPR028929">
    <property type="entry name" value="Mif2_N"/>
</dbReference>
<dbReference type="GO" id="GO:0051382">
    <property type="term" value="P:kinetochore assembly"/>
    <property type="evidence" value="ECO:0007669"/>
    <property type="project" value="InterPro"/>
</dbReference>
<feature type="domain" description="Mif2 N-terminal" evidence="7">
    <location>
        <begin position="3"/>
        <end position="51"/>
    </location>
</feature>
<accession>A0AAN7WRI3</accession>
<dbReference type="Pfam" id="PF11699">
    <property type="entry name" value="CENP-C_C"/>
    <property type="match status" value="1"/>
</dbReference>
<proteinExistence type="inferred from homology"/>
<dbReference type="GO" id="GO:0051455">
    <property type="term" value="P:spindle attachment to meiosis I kinetochore"/>
    <property type="evidence" value="ECO:0007669"/>
    <property type="project" value="TreeGrafter"/>
</dbReference>
<evidence type="ECO:0000256" key="5">
    <source>
        <dbReference type="SAM" id="MobiDB-lite"/>
    </source>
</evidence>
<dbReference type="AlphaFoldDB" id="A0AAN7WRI3"/>
<gene>
    <name evidence="8" type="ORF">RI543_005177</name>
</gene>
<evidence type="ECO:0000313" key="8">
    <source>
        <dbReference type="EMBL" id="KAK5773548.1"/>
    </source>
</evidence>
<evidence type="ECO:0000259" key="6">
    <source>
        <dbReference type="Pfam" id="PF11699"/>
    </source>
</evidence>
<dbReference type="InterPro" id="IPR014710">
    <property type="entry name" value="RmlC-like_jellyroll"/>
</dbReference>
<dbReference type="PANTHER" id="PTHR16684">
    <property type="entry name" value="CENTROMERE PROTEIN C"/>
    <property type="match status" value="1"/>
</dbReference>
<feature type="region of interest" description="Disordered" evidence="5">
    <location>
        <begin position="40"/>
        <end position="81"/>
    </location>
</feature>
<dbReference type="GO" id="GO:0019237">
    <property type="term" value="F:centromeric DNA binding"/>
    <property type="evidence" value="ECO:0007669"/>
    <property type="project" value="InterPro"/>
</dbReference>
<dbReference type="InterPro" id="IPR011051">
    <property type="entry name" value="RmlC_Cupin_sf"/>
</dbReference>
<protein>
    <recommendedName>
        <fullName evidence="10">Mif2/CENP-C cupin domain-containing protein</fullName>
    </recommendedName>
</protein>
<dbReference type="InterPro" id="IPR025974">
    <property type="entry name" value="Mif2/CENP-C_cupin"/>
</dbReference>
<evidence type="ECO:0008006" key="10">
    <source>
        <dbReference type="Google" id="ProtNLM"/>
    </source>
</evidence>
<dbReference type="EMBL" id="JAWIZZ010000074">
    <property type="protein sequence ID" value="KAK5773548.1"/>
    <property type="molecule type" value="Genomic_DNA"/>
</dbReference>
<feature type="compositionally biased region" description="Basic and acidic residues" evidence="5">
    <location>
        <begin position="239"/>
        <end position="253"/>
    </location>
</feature>
<keyword evidence="3" id="KW-0238">DNA-binding</keyword>
<dbReference type="PANTHER" id="PTHR16684:SF11">
    <property type="entry name" value="CENTROMERE PROTEIN C"/>
    <property type="match status" value="1"/>
</dbReference>
<dbReference type="GO" id="GO:0000776">
    <property type="term" value="C:kinetochore"/>
    <property type="evidence" value="ECO:0007669"/>
    <property type="project" value="InterPro"/>
</dbReference>
<feature type="region of interest" description="Disordered" evidence="5">
    <location>
        <begin position="326"/>
        <end position="348"/>
    </location>
</feature>
<evidence type="ECO:0000256" key="3">
    <source>
        <dbReference type="ARBA" id="ARBA00023125"/>
    </source>
</evidence>
<name>A0AAN7WRI3_9SACH</name>
<dbReference type="Gene3D" id="2.60.120.10">
    <property type="entry name" value="Jelly Rolls"/>
    <property type="match status" value="1"/>
</dbReference>
<dbReference type="Proteomes" id="UP001306508">
    <property type="component" value="Unassembled WGS sequence"/>
</dbReference>
<dbReference type="Pfam" id="PF15624">
    <property type="entry name" value="Mif2_N"/>
    <property type="match status" value="1"/>
</dbReference>
<comment type="subcellular location">
    <subcellularLocation>
        <location evidence="1">Nucleus</location>
    </subcellularLocation>
</comment>
<dbReference type="SUPFAM" id="SSF51182">
    <property type="entry name" value="RmlC-like cupins"/>
    <property type="match status" value="1"/>
</dbReference>
<feature type="region of interest" description="Disordered" evidence="5">
    <location>
        <begin position="238"/>
        <end position="271"/>
    </location>
</feature>
<feature type="compositionally biased region" description="Polar residues" evidence="5">
    <location>
        <begin position="41"/>
        <end position="59"/>
    </location>
</feature>
<dbReference type="CDD" id="cd06993">
    <property type="entry name" value="cupin_CENP-C_C"/>
    <property type="match status" value="1"/>
</dbReference>